<reference evidence="1" key="1">
    <citation type="submission" date="2014-07" db="EMBL/GenBank/DDBJ databases">
        <title>Identification of a novel salt tolerance gene in wild soybean by whole-genome sequencing.</title>
        <authorList>
            <person name="Lam H.-M."/>
            <person name="Qi X."/>
            <person name="Li M.-W."/>
            <person name="Liu X."/>
            <person name="Xie M."/>
            <person name="Ni M."/>
            <person name="Xu X."/>
        </authorList>
    </citation>
    <scope>NUCLEOTIDE SEQUENCE [LARGE SCALE GENOMIC DNA]</scope>
    <source>
        <tissue evidence="1">Root</tissue>
    </source>
</reference>
<proteinExistence type="predicted"/>
<dbReference type="EMBL" id="KN659669">
    <property type="protein sequence ID" value="KHN18662.1"/>
    <property type="molecule type" value="Genomic_DNA"/>
</dbReference>
<dbReference type="AlphaFoldDB" id="A0A0B2QFV9"/>
<evidence type="ECO:0000313" key="1">
    <source>
        <dbReference type="EMBL" id="KHN18662.1"/>
    </source>
</evidence>
<name>A0A0B2QFV9_GLYSO</name>
<accession>A0A0B2QFV9</accession>
<organism evidence="1">
    <name type="scientific">Glycine soja</name>
    <name type="common">Wild soybean</name>
    <dbReference type="NCBI Taxonomy" id="3848"/>
    <lineage>
        <taxon>Eukaryota</taxon>
        <taxon>Viridiplantae</taxon>
        <taxon>Streptophyta</taxon>
        <taxon>Embryophyta</taxon>
        <taxon>Tracheophyta</taxon>
        <taxon>Spermatophyta</taxon>
        <taxon>Magnoliopsida</taxon>
        <taxon>eudicotyledons</taxon>
        <taxon>Gunneridae</taxon>
        <taxon>Pentapetalae</taxon>
        <taxon>rosids</taxon>
        <taxon>fabids</taxon>
        <taxon>Fabales</taxon>
        <taxon>Fabaceae</taxon>
        <taxon>Papilionoideae</taxon>
        <taxon>50 kb inversion clade</taxon>
        <taxon>NPAAA clade</taxon>
        <taxon>indigoferoid/millettioid clade</taxon>
        <taxon>Phaseoleae</taxon>
        <taxon>Glycine</taxon>
        <taxon>Glycine subgen. Soja</taxon>
    </lineage>
</organism>
<sequence>MGRHLQTEERGRVGCEEFRGSEPLKDAFPELFAISSQQLVSVGNAGSWRRDQWTWDLTWKRQLNSNEEESLHSLETILVDVHLVAESHDRCAIIASSRRRKKTFPRLSIKLSTYVGPGSWER</sequence>
<gene>
    <name evidence="1" type="ORF">glysoja_033769</name>
</gene>
<dbReference type="Proteomes" id="UP000053555">
    <property type="component" value="Unassembled WGS sequence"/>
</dbReference>
<protein>
    <submittedName>
        <fullName evidence="1">Uncharacterized protein</fullName>
    </submittedName>
</protein>